<dbReference type="SUPFAM" id="SSF54523">
    <property type="entry name" value="Pili subunits"/>
    <property type="match status" value="1"/>
</dbReference>
<comment type="caution">
    <text evidence="1">The sequence shown here is derived from an EMBL/GenBank/DDBJ whole genome shotgun (WGS) entry which is preliminary data.</text>
</comment>
<organism evidence="1 2">
    <name type="scientific">Massilia terrae</name>
    <dbReference type="NCBI Taxonomy" id="1811224"/>
    <lineage>
        <taxon>Bacteria</taxon>
        <taxon>Pseudomonadati</taxon>
        <taxon>Pseudomonadota</taxon>
        <taxon>Betaproteobacteria</taxon>
        <taxon>Burkholderiales</taxon>
        <taxon>Oxalobacteraceae</taxon>
        <taxon>Telluria group</taxon>
        <taxon>Massilia</taxon>
    </lineage>
</organism>
<name>A0ABT2D377_9BURK</name>
<dbReference type="InterPro" id="IPR012902">
    <property type="entry name" value="N_methyl_site"/>
</dbReference>
<dbReference type="RefSeq" id="WP_258813869.1">
    <property type="nucleotide sequence ID" value="NZ_JANUGU010000009.1"/>
</dbReference>
<reference evidence="1 2" key="1">
    <citation type="submission" date="2022-08" db="EMBL/GenBank/DDBJ databases">
        <title>Reclassification of Massilia species as members of the genera Telluria, Duganella, Pseudoduganella, Mokoshia gen. nov. and Zemynaea gen. nov. using orthogonal and non-orthogonal genome-based approaches.</title>
        <authorList>
            <person name="Bowman J.P."/>
        </authorList>
    </citation>
    <scope>NUCLEOTIDE SEQUENCE [LARGE SCALE GENOMIC DNA]</scope>
    <source>
        <strain evidence="1 2">JCM 31606</strain>
    </source>
</reference>
<proteinExistence type="predicted"/>
<evidence type="ECO:0000313" key="2">
    <source>
        <dbReference type="Proteomes" id="UP001204621"/>
    </source>
</evidence>
<dbReference type="InterPro" id="IPR031982">
    <property type="entry name" value="PilE-like"/>
</dbReference>
<dbReference type="Proteomes" id="UP001204621">
    <property type="component" value="Unassembled WGS sequence"/>
</dbReference>
<dbReference type="Gene3D" id="3.30.700.10">
    <property type="entry name" value="Glycoprotein, Type 4 Pilin"/>
    <property type="match status" value="1"/>
</dbReference>
<dbReference type="NCBIfam" id="TIGR02532">
    <property type="entry name" value="IV_pilin_GFxxxE"/>
    <property type="match status" value="1"/>
</dbReference>
<accession>A0ABT2D377</accession>
<dbReference type="EMBL" id="JANUGU010000009">
    <property type="protein sequence ID" value="MCS0660676.1"/>
    <property type="molecule type" value="Genomic_DNA"/>
</dbReference>
<dbReference type="PROSITE" id="PS00409">
    <property type="entry name" value="PROKAR_NTER_METHYL"/>
    <property type="match status" value="1"/>
</dbReference>
<sequence length="144" mass="15542">MRGFSLIEVMIALAILLVLAVLAYPSYADSVRRTKRAEGQMALVEAMDGQVRYYSEHRAYKAFSASDADLAGFRWWSGGTAAHSAYELDAYPCAGQSAGECIELRARPGTDRVDGKFRDPECGVLTLDSVGRQTASGAAPGCWP</sequence>
<dbReference type="Pfam" id="PF16732">
    <property type="entry name" value="ComP_DUS"/>
    <property type="match status" value="1"/>
</dbReference>
<dbReference type="Pfam" id="PF07963">
    <property type="entry name" value="N_methyl"/>
    <property type="match status" value="1"/>
</dbReference>
<gene>
    <name evidence="1" type="ORF">NX778_21610</name>
</gene>
<dbReference type="InterPro" id="IPR045584">
    <property type="entry name" value="Pilin-like"/>
</dbReference>
<keyword evidence="2" id="KW-1185">Reference proteome</keyword>
<evidence type="ECO:0000313" key="1">
    <source>
        <dbReference type="EMBL" id="MCS0660676.1"/>
    </source>
</evidence>
<protein>
    <submittedName>
        <fullName evidence="1">Prepilin-type N-terminal cleavage/methylation domain-containing protein</fullName>
    </submittedName>
</protein>